<dbReference type="Pfam" id="PF01027">
    <property type="entry name" value="Bax1-I"/>
    <property type="match status" value="1"/>
</dbReference>
<protein>
    <recommendedName>
        <fullName evidence="9">Integral membrane protein</fullName>
    </recommendedName>
</protein>
<dbReference type="RefSeq" id="WP_013739410.1">
    <property type="nucleotide sequence ID" value="NC_015436.1"/>
</dbReference>
<sequence>MNDKRAYVLTTPQVRERSLIRNVYVWMTAGLGVTAVVAYLVAATPAIMSIILSNQFLFFGIVIAELALVFYLSSRLKTMDVGKAVASFIGYAILNGVLMSTLFYVFTGGSIAIAFFTTTVAFGGMSVFAMLTKRDLRGFGYYFSMALWGLIIASLINMFLGSQTMYYIISFVGIIVFLGLTAWDTQRLRDVNEQYGTTMTEEEYTKISIISALSLYLNFINIFLYILRFMGVMRRD</sequence>
<evidence type="ECO:0000256" key="2">
    <source>
        <dbReference type="ARBA" id="ARBA00010350"/>
    </source>
</evidence>
<evidence type="ECO:0000256" key="6">
    <source>
        <dbReference type="RuleBase" id="RU004379"/>
    </source>
</evidence>
<feature type="transmembrane region" description="Helical" evidence="6">
    <location>
        <begin position="47"/>
        <end position="72"/>
    </location>
</feature>
<dbReference type="EMBL" id="CP002659">
    <property type="protein sequence ID" value="AEC02014.1"/>
    <property type="molecule type" value="Genomic_DNA"/>
</dbReference>
<dbReference type="OrthoDB" id="9793828at2"/>
<comment type="subcellular location">
    <subcellularLocation>
        <location evidence="1">Membrane</location>
        <topology evidence="1">Multi-pass membrane protein</topology>
    </subcellularLocation>
</comment>
<dbReference type="eggNOG" id="COG0670">
    <property type="taxonomic scope" value="Bacteria"/>
</dbReference>
<dbReference type="Proteomes" id="UP000007939">
    <property type="component" value="Chromosome"/>
</dbReference>
<keyword evidence="4 6" id="KW-1133">Transmembrane helix</keyword>
<feature type="transmembrane region" description="Helical" evidence="6">
    <location>
        <begin position="84"/>
        <end position="105"/>
    </location>
</feature>
<gene>
    <name evidence="7" type="ordered locus">Spico_0789</name>
</gene>
<feature type="transmembrane region" description="Helical" evidence="6">
    <location>
        <begin position="165"/>
        <end position="183"/>
    </location>
</feature>
<evidence type="ECO:0000256" key="5">
    <source>
        <dbReference type="ARBA" id="ARBA00023136"/>
    </source>
</evidence>
<dbReference type="GO" id="GO:0005886">
    <property type="term" value="C:plasma membrane"/>
    <property type="evidence" value="ECO:0007669"/>
    <property type="project" value="TreeGrafter"/>
</dbReference>
<reference evidence="7 8" key="2">
    <citation type="journal article" date="2012" name="Stand. Genomic Sci.">
        <title>Complete genome sequence of the termite hindgut bacterium Spirochaeta coccoides type strain (SPN1(T)), reclassification in the genus Sphaerochaeta as Sphaerochaeta coccoides comb. nov. and emendations of the family Spirochaetaceae and the genus Sphaerochaeta.</title>
        <authorList>
            <person name="Abt B."/>
            <person name="Han C."/>
            <person name="Scheuner C."/>
            <person name="Lu M."/>
            <person name="Lapidus A."/>
            <person name="Nolan M."/>
            <person name="Lucas S."/>
            <person name="Hammon N."/>
            <person name="Deshpande S."/>
            <person name="Cheng J.F."/>
            <person name="Tapia R."/>
            <person name="Goodwin L.A."/>
            <person name="Pitluck S."/>
            <person name="Liolios K."/>
            <person name="Pagani I."/>
            <person name="Ivanova N."/>
            <person name="Mavromatis K."/>
            <person name="Mikhailova N."/>
            <person name="Huntemann M."/>
            <person name="Pati A."/>
            <person name="Chen A."/>
            <person name="Palaniappan K."/>
            <person name="Land M."/>
            <person name="Hauser L."/>
            <person name="Brambilla E.M."/>
            <person name="Rohde M."/>
            <person name="Spring S."/>
            <person name="Gronow S."/>
            <person name="Goker M."/>
            <person name="Woyke T."/>
            <person name="Bristow J."/>
            <person name="Eisen J.A."/>
            <person name="Markowitz V."/>
            <person name="Hugenholtz P."/>
            <person name="Kyrpides N.C."/>
            <person name="Klenk H.P."/>
            <person name="Detter J.C."/>
        </authorList>
    </citation>
    <scope>NUCLEOTIDE SEQUENCE [LARGE SCALE GENOMIC DNA]</scope>
    <source>
        <strain evidence="8">ATCC BAA-1237 / DSM 17374 / SPN1</strain>
    </source>
</reference>
<feature type="transmembrane region" description="Helical" evidence="6">
    <location>
        <begin position="139"/>
        <end position="159"/>
    </location>
</feature>
<evidence type="ECO:0000313" key="8">
    <source>
        <dbReference type="Proteomes" id="UP000007939"/>
    </source>
</evidence>
<dbReference type="CDD" id="cd10432">
    <property type="entry name" value="BI-1-like_bacterial"/>
    <property type="match status" value="1"/>
</dbReference>
<dbReference type="KEGG" id="scc:Spico_0789"/>
<dbReference type="HOGENOM" id="CLU_058671_1_0_12"/>
<comment type="similarity">
    <text evidence="2 6">Belongs to the BI1 family.</text>
</comment>
<keyword evidence="3 6" id="KW-0812">Transmembrane</keyword>
<dbReference type="PANTHER" id="PTHR23291:SF50">
    <property type="entry name" value="PROTEIN LIFEGUARD 4"/>
    <property type="match status" value="1"/>
</dbReference>
<name>F4GHB5_PARC1</name>
<proteinExistence type="inferred from homology"/>
<evidence type="ECO:0000256" key="4">
    <source>
        <dbReference type="ARBA" id="ARBA00022989"/>
    </source>
</evidence>
<keyword evidence="8" id="KW-1185">Reference proteome</keyword>
<evidence type="ECO:0000256" key="1">
    <source>
        <dbReference type="ARBA" id="ARBA00004141"/>
    </source>
</evidence>
<reference evidence="8" key="1">
    <citation type="submission" date="2011-04" db="EMBL/GenBank/DDBJ databases">
        <title>The complete genome of Spirochaeta coccoides DSM 17374.</title>
        <authorList>
            <person name="Lucas S."/>
            <person name="Copeland A."/>
            <person name="Lapidus A."/>
            <person name="Bruce D."/>
            <person name="Goodwin L."/>
            <person name="Pitluck S."/>
            <person name="Peters L."/>
            <person name="Kyrpides N."/>
            <person name="Mavromatis K."/>
            <person name="Pagani I."/>
            <person name="Ivanova N."/>
            <person name="Ovchinnikova G."/>
            <person name="Lu M."/>
            <person name="Detter J.C."/>
            <person name="Tapia R."/>
            <person name="Han C."/>
            <person name="Land M."/>
            <person name="Hauser L."/>
            <person name="Markowitz V."/>
            <person name="Cheng J.-F."/>
            <person name="Hugenholtz P."/>
            <person name="Woyke T."/>
            <person name="Wu D."/>
            <person name="Spring S."/>
            <person name="Schroeder M."/>
            <person name="Brambilla E."/>
            <person name="Klenk H.-P."/>
            <person name="Eisen J.A."/>
        </authorList>
    </citation>
    <scope>NUCLEOTIDE SEQUENCE [LARGE SCALE GENOMIC DNA]</scope>
    <source>
        <strain evidence="8">ATCC BAA-1237 / DSM 17374 / SPN1</strain>
    </source>
</reference>
<evidence type="ECO:0000313" key="7">
    <source>
        <dbReference type="EMBL" id="AEC02014.1"/>
    </source>
</evidence>
<dbReference type="AlphaFoldDB" id="F4GHB5"/>
<dbReference type="InterPro" id="IPR006214">
    <property type="entry name" value="Bax_inhibitor_1-related"/>
</dbReference>
<feature type="transmembrane region" description="Helical" evidence="6">
    <location>
        <begin position="23"/>
        <end position="41"/>
    </location>
</feature>
<evidence type="ECO:0008006" key="9">
    <source>
        <dbReference type="Google" id="ProtNLM"/>
    </source>
</evidence>
<feature type="transmembrane region" description="Helical" evidence="6">
    <location>
        <begin position="111"/>
        <end position="132"/>
    </location>
</feature>
<organism evidence="7 8">
    <name type="scientific">Parasphaerochaeta coccoides (strain ATCC BAA-1237 / DSM 17374 / SPN1)</name>
    <name type="common">Sphaerochaeta coccoides</name>
    <dbReference type="NCBI Taxonomy" id="760011"/>
    <lineage>
        <taxon>Bacteria</taxon>
        <taxon>Pseudomonadati</taxon>
        <taxon>Spirochaetota</taxon>
        <taxon>Spirochaetia</taxon>
        <taxon>Spirochaetales</taxon>
        <taxon>Sphaerochaetaceae</taxon>
        <taxon>Parasphaerochaeta</taxon>
    </lineage>
</organism>
<feature type="transmembrane region" description="Helical" evidence="6">
    <location>
        <begin position="204"/>
        <end position="227"/>
    </location>
</feature>
<keyword evidence="5 6" id="KW-0472">Membrane</keyword>
<evidence type="ECO:0000256" key="3">
    <source>
        <dbReference type="ARBA" id="ARBA00022692"/>
    </source>
</evidence>
<accession>F4GHB5</accession>
<dbReference type="PANTHER" id="PTHR23291">
    <property type="entry name" value="BAX INHIBITOR-RELATED"/>
    <property type="match status" value="1"/>
</dbReference>
<dbReference type="STRING" id="760011.Spico_0789"/>